<dbReference type="Gene3D" id="2.60.120.260">
    <property type="entry name" value="Galactose-binding domain-like"/>
    <property type="match status" value="1"/>
</dbReference>
<dbReference type="AlphaFoldDB" id="A0A1G6N741"/>
<name>A0A1G6N741_NIADE</name>
<sequence length="399" mass="44531">MKKILNHFSIALTASVLLWACQKSGLNDHHPVESDGVPPGIVSNVKVVNGPGAAIITYNLPADKDLQYVMAEYAVNDKVNRVTKASSYTDTIQVDGFNDAGDYTIKLYAVDKGENRSEPVSVTVHPTTPPFRTIAASLNLFNDFAGVNAQFNNPTQDKVALVILARDHNNEWVPAETFYTAATNGSFSVRGYDTIPVVFGAYIRDRWNNYSDTIFKTIHPLYETKLDKTKFRQYRLPSDQPAAWGWEMHYMWDNYLGEPGFHTEQGAQPQPHRFTFDMGVVAKLSRFKILQRTGSWLYAHGNPRYWTMWGSAAAPNSDGSWNGWTKLMDCESIKPSGQGAGVVTSEDVAHALGSDGLGEEFTIPSSAPAVRYIRMEIKKNWSGTDFFHALEITFWGNPQ</sequence>
<gene>
    <name evidence="5" type="ORF">SAMN04487894_103157</name>
</gene>
<dbReference type="InterPro" id="IPR008979">
    <property type="entry name" value="Galactose-bd-like_sf"/>
</dbReference>
<protein>
    <recommendedName>
        <fullName evidence="7">DUF4959 domain-containing protein</fullName>
    </recommendedName>
</protein>
<dbReference type="InterPro" id="IPR032164">
    <property type="entry name" value="DUF5000"/>
</dbReference>
<evidence type="ECO:0000259" key="4">
    <source>
        <dbReference type="Pfam" id="PF17166"/>
    </source>
</evidence>
<evidence type="ECO:0008006" key="7">
    <source>
        <dbReference type="Google" id="ProtNLM"/>
    </source>
</evidence>
<dbReference type="Proteomes" id="UP000198757">
    <property type="component" value="Unassembled WGS sequence"/>
</dbReference>
<evidence type="ECO:0000259" key="3">
    <source>
        <dbReference type="Pfam" id="PF16391"/>
    </source>
</evidence>
<dbReference type="OrthoDB" id="621114at2"/>
<reference evidence="6" key="1">
    <citation type="submission" date="2016-10" db="EMBL/GenBank/DDBJ databases">
        <authorList>
            <person name="Varghese N."/>
            <person name="Submissions S."/>
        </authorList>
    </citation>
    <scope>NUCLEOTIDE SEQUENCE [LARGE SCALE GENOMIC DNA]</scope>
    <source>
        <strain evidence="6">DSM 25811 / CCM 8410 / LMG 26954 / E90</strain>
    </source>
</reference>
<dbReference type="SUPFAM" id="SSF49785">
    <property type="entry name" value="Galactose-binding domain-like"/>
    <property type="match status" value="1"/>
</dbReference>
<keyword evidence="1" id="KW-0732">Signal</keyword>
<dbReference type="Pfam" id="PF16323">
    <property type="entry name" value="DUF4959"/>
    <property type="match status" value="1"/>
</dbReference>
<dbReference type="RefSeq" id="WP_090389337.1">
    <property type="nucleotide sequence ID" value="NZ_FMZO01000003.1"/>
</dbReference>
<dbReference type="STRING" id="1285928.SAMN04487894_103157"/>
<evidence type="ECO:0000313" key="6">
    <source>
        <dbReference type="Proteomes" id="UP000198757"/>
    </source>
</evidence>
<feature type="domain" description="DUF5000" evidence="3">
    <location>
        <begin position="260"/>
        <end position="396"/>
    </location>
</feature>
<evidence type="ECO:0000259" key="2">
    <source>
        <dbReference type="Pfam" id="PF16323"/>
    </source>
</evidence>
<feature type="signal peptide" evidence="1">
    <location>
        <begin position="1"/>
        <end position="20"/>
    </location>
</feature>
<evidence type="ECO:0000256" key="1">
    <source>
        <dbReference type="SAM" id="SignalP"/>
    </source>
</evidence>
<feature type="chain" id="PRO_5011780874" description="DUF4959 domain-containing protein" evidence="1">
    <location>
        <begin position="21"/>
        <end position="399"/>
    </location>
</feature>
<dbReference type="EMBL" id="FMZO01000003">
    <property type="protein sequence ID" value="SDC62945.1"/>
    <property type="molecule type" value="Genomic_DNA"/>
</dbReference>
<keyword evidence="6" id="KW-1185">Reference proteome</keyword>
<dbReference type="InterPro" id="IPR032527">
    <property type="entry name" value="DUF4959"/>
</dbReference>
<dbReference type="InterPro" id="IPR033431">
    <property type="entry name" value="DUF5126"/>
</dbReference>
<proteinExistence type="predicted"/>
<organism evidence="5 6">
    <name type="scientific">Niabella drilacis (strain DSM 25811 / CCM 8410 / CCUG 62505 / LMG 26954 / E90)</name>
    <dbReference type="NCBI Taxonomy" id="1285928"/>
    <lineage>
        <taxon>Bacteria</taxon>
        <taxon>Pseudomonadati</taxon>
        <taxon>Bacteroidota</taxon>
        <taxon>Chitinophagia</taxon>
        <taxon>Chitinophagales</taxon>
        <taxon>Chitinophagaceae</taxon>
        <taxon>Niabella</taxon>
    </lineage>
</organism>
<feature type="domain" description="DUF4959" evidence="2">
    <location>
        <begin position="20"/>
        <end position="126"/>
    </location>
</feature>
<feature type="domain" description="DUF5126" evidence="4">
    <location>
        <begin position="128"/>
        <end position="229"/>
    </location>
</feature>
<accession>A0A1G6N741</accession>
<evidence type="ECO:0000313" key="5">
    <source>
        <dbReference type="EMBL" id="SDC62945.1"/>
    </source>
</evidence>
<dbReference type="Pfam" id="PF17166">
    <property type="entry name" value="DUF5126"/>
    <property type="match status" value="1"/>
</dbReference>
<dbReference type="Pfam" id="PF16391">
    <property type="entry name" value="DUF5000"/>
    <property type="match status" value="1"/>
</dbReference>